<evidence type="ECO:0000313" key="1">
    <source>
        <dbReference type="EMBL" id="ATC65725.1"/>
    </source>
</evidence>
<evidence type="ECO:0008006" key="3">
    <source>
        <dbReference type="Google" id="ProtNLM"/>
    </source>
</evidence>
<dbReference type="EMBL" id="CP023344">
    <property type="protein sequence ID" value="ATC65725.1"/>
    <property type="molecule type" value="Genomic_DNA"/>
</dbReference>
<evidence type="ECO:0000313" key="2">
    <source>
        <dbReference type="Proteomes" id="UP000217265"/>
    </source>
</evidence>
<sequence length="179" mass="19846">MKAAFLHQLVLRREETVRRWLHTLRESPVYSALGNPETLRFMIGPTLDRLFTAVREHVEDGWSPEAPPAKVRLMEAASRCALNPMIGYYLAGEAALVSMVKEIAPCADFSETDLLVSESQLLVLLREMGRAEITGFCEICRVREPMKAMAGHTGSGLPAMCPFKAAMEGRSEPGRTLNV</sequence>
<organism evidence="1 2">
    <name type="scientific">Nibricoccus aquaticus</name>
    <dbReference type="NCBI Taxonomy" id="2576891"/>
    <lineage>
        <taxon>Bacteria</taxon>
        <taxon>Pseudomonadati</taxon>
        <taxon>Verrucomicrobiota</taxon>
        <taxon>Opitutia</taxon>
        <taxon>Opitutales</taxon>
        <taxon>Opitutaceae</taxon>
        <taxon>Nibricoccus</taxon>
    </lineage>
</organism>
<dbReference type="KEGG" id="vbh:CMV30_18215"/>
<dbReference type="RefSeq" id="WP_096057354.1">
    <property type="nucleotide sequence ID" value="NZ_CP023344.1"/>
</dbReference>
<name>A0A290QAJ6_9BACT</name>
<gene>
    <name evidence="1" type="ORF">CMV30_18215</name>
</gene>
<dbReference type="Proteomes" id="UP000217265">
    <property type="component" value="Chromosome"/>
</dbReference>
<dbReference type="AlphaFoldDB" id="A0A290QAJ6"/>
<keyword evidence="2" id="KW-1185">Reference proteome</keyword>
<proteinExistence type="predicted"/>
<reference evidence="1 2" key="1">
    <citation type="submission" date="2017-09" db="EMBL/GenBank/DDBJ databases">
        <title>Complete genome sequence of Verrucomicrobial strain HZ-65, isolated from freshwater.</title>
        <authorList>
            <person name="Choi A."/>
        </authorList>
    </citation>
    <scope>NUCLEOTIDE SEQUENCE [LARGE SCALE GENOMIC DNA]</scope>
    <source>
        <strain evidence="1 2">HZ-65</strain>
    </source>
</reference>
<accession>A0A290QAJ6</accession>
<protein>
    <recommendedName>
        <fullName evidence="3">RsbT co-antagonist protein RsbRD N-terminal domain-containing protein</fullName>
    </recommendedName>
</protein>